<sequence>MRVKSELPARTTFQDGLVGCQTACEQWVLTSPNVDFIPEPVLDRIQVLVRQDGRFGVEDPIQWPQLFSTTWSHYALIQRQPTDPNAPHQPIWWKPSRKDFVPIHGSAVSFLGTLDSQPRSRLQALVDEMSTKIETFVKTRRNSPSHLNFCNLSMRASLNCLSFPSTYRDLVVQVTNVQRYWLEADAWMAKYQENMFVASDHHVSPVNMSYMGAYTADPVSAFKLYCSGVPVWLIRAPETLTSDVAIKSFVALQIPGHIEVGIEGFGQLVYEGRVGERHHVAVSKGGHTYMDIPQIFLSKVDPTSTSSTAASVPSSSTLQNHVPSRPSQSTQDIGASTSTRGSKVVTHPKTRDKRVVPYPSHKRGSKAAPSPAQLAVSRRDKFVEATHPFFPPQIPLWTQCLAEVNQQDITVARMGYFVPEPALLVGPSDEQRQTRYFLNWLKAREPWFHLVTYIVFQQGPIHQQSWRNYLNHTSLTEADNLRTQTAKDKAEILSLFRAITPEGDIGFDHAEVHFYGRSFVFGPQMCKEVVWEVFEMGFRLELLEMDRRLCPPSSTSQQETQTAEYERIQRVSQVFDTAGHIRILTLPTINTGLAAENPIDRVPALEAFRRILIRWPGAPSSISQQSFTTQIPHHTIEMMERDCIRFYLRQFFIHTSRAAIVPHRFPS</sequence>
<evidence type="ECO:0000313" key="2">
    <source>
        <dbReference type="EMBL" id="KAJ3474974.1"/>
    </source>
</evidence>
<proteinExistence type="predicted"/>
<protein>
    <submittedName>
        <fullName evidence="2">Uncharacterized protein</fullName>
    </submittedName>
</protein>
<evidence type="ECO:0000313" key="3">
    <source>
        <dbReference type="Proteomes" id="UP001212997"/>
    </source>
</evidence>
<gene>
    <name evidence="2" type="ORF">NLI96_g12137</name>
</gene>
<organism evidence="2 3">
    <name type="scientific">Meripilus lineatus</name>
    <dbReference type="NCBI Taxonomy" id="2056292"/>
    <lineage>
        <taxon>Eukaryota</taxon>
        <taxon>Fungi</taxon>
        <taxon>Dikarya</taxon>
        <taxon>Basidiomycota</taxon>
        <taxon>Agaricomycotina</taxon>
        <taxon>Agaricomycetes</taxon>
        <taxon>Polyporales</taxon>
        <taxon>Meripilaceae</taxon>
        <taxon>Meripilus</taxon>
    </lineage>
</organism>
<feature type="region of interest" description="Disordered" evidence="1">
    <location>
        <begin position="306"/>
        <end position="375"/>
    </location>
</feature>
<name>A0AAD5Y8H2_9APHY</name>
<feature type="compositionally biased region" description="Polar residues" evidence="1">
    <location>
        <begin position="318"/>
        <end position="341"/>
    </location>
</feature>
<accession>A0AAD5Y8H2</accession>
<reference evidence="2" key="1">
    <citation type="submission" date="2022-07" db="EMBL/GenBank/DDBJ databases">
        <title>Genome Sequence of Physisporinus lineatus.</title>
        <authorList>
            <person name="Buettner E."/>
        </authorList>
    </citation>
    <scope>NUCLEOTIDE SEQUENCE</scope>
    <source>
        <strain evidence="2">VT162</strain>
    </source>
</reference>
<keyword evidence="3" id="KW-1185">Reference proteome</keyword>
<dbReference type="EMBL" id="JANAWD010000942">
    <property type="protein sequence ID" value="KAJ3474974.1"/>
    <property type="molecule type" value="Genomic_DNA"/>
</dbReference>
<feature type="compositionally biased region" description="Low complexity" evidence="1">
    <location>
        <begin position="306"/>
        <end position="317"/>
    </location>
</feature>
<dbReference type="AlphaFoldDB" id="A0AAD5Y8H2"/>
<comment type="caution">
    <text evidence="2">The sequence shown here is derived from an EMBL/GenBank/DDBJ whole genome shotgun (WGS) entry which is preliminary data.</text>
</comment>
<dbReference type="Proteomes" id="UP001212997">
    <property type="component" value="Unassembled WGS sequence"/>
</dbReference>
<evidence type="ECO:0000256" key="1">
    <source>
        <dbReference type="SAM" id="MobiDB-lite"/>
    </source>
</evidence>